<name>A0A3E0MEZ2_9CHRO</name>
<feature type="domain" description="Transposase Helix-turn-helix" evidence="4">
    <location>
        <begin position="2"/>
        <end position="47"/>
    </location>
</feature>
<dbReference type="AlphaFoldDB" id="A0A3E0MEZ2"/>
<organism evidence="5 6">
    <name type="scientific">Microcystis wesenbergii TW10</name>
    <dbReference type="NCBI Taxonomy" id="2060474"/>
    <lineage>
        <taxon>Bacteria</taxon>
        <taxon>Bacillati</taxon>
        <taxon>Cyanobacteriota</taxon>
        <taxon>Cyanophyceae</taxon>
        <taxon>Oscillatoriophycideae</taxon>
        <taxon>Chroococcales</taxon>
        <taxon>Microcystaceae</taxon>
        <taxon>Microcystis</taxon>
    </lineage>
</organism>
<protein>
    <submittedName>
        <fullName evidence="5">IS5/IS1182 family transposase</fullName>
    </submittedName>
</protein>
<evidence type="ECO:0000256" key="1">
    <source>
        <dbReference type="ARBA" id="ARBA00001968"/>
    </source>
</evidence>
<keyword evidence="2" id="KW-0479">Metal-binding</keyword>
<feature type="domain" description="DDE Tnp4" evidence="3">
    <location>
        <begin position="69"/>
        <end position="125"/>
    </location>
</feature>
<dbReference type="InterPro" id="IPR027806">
    <property type="entry name" value="HARBI1_dom"/>
</dbReference>
<dbReference type="InterPro" id="IPR027805">
    <property type="entry name" value="Transposase_HTH_dom"/>
</dbReference>
<evidence type="ECO:0000313" key="6">
    <source>
        <dbReference type="Proteomes" id="UP000257002"/>
    </source>
</evidence>
<gene>
    <name evidence="5" type="ORF">DWQ51_00210</name>
</gene>
<evidence type="ECO:0000256" key="2">
    <source>
        <dbReference type="ARBA" id="ARBA00022723"/>
    </source>
</evidence>
<dbReference type="GO" id="GO:0046872">
    <property type="term" value="F:metal ion binding"/>
    <property type="evidence" value="ECO:0007669"/>
    <property type="project" value="UniProtKB-KW"/>
</dbReference>
<comment type="caution">
    <text evidence="5">The sequence shown here is derived from an EMBL/GenBank/DDBJ whole genome shotgun (WGS) entry which is preliminary data.</text>
</comment>
<evidence type="ECO:0000313" key="5">
    <source>
        <dbReference type="EMBL" id="REJ58127.1"/>
    </source>
</evidence>
<dbReference type="Pfam" id="PF13613">
    <property type="entry name" value="HTH_Tnp_4"/>
    <property type="match status" value="1"/>
</dbReference>
<dbReference type="EMBL" id="QQWD01000001">
    <property type="protein sequence ID" value="REJ58127.1"/>
    <property type="molecule type" value="Genomic_DNA"/>
</dbReference>
<accession>A0A3E0MEZ2</accession>
<feature type="non-terminal residue" evidence="5">
    <location>
        <position position="125"/>
    </location>
</feature>
<sequence>MEEQILMALEYWREYRTYYHIGTSRGIDETTAMRIIKKVEDILIKSGLFNLPGKKTLVRESISVERVGVDVTEHEIERPKKKQKRYYSGKQKCHTIKSQIVADVKTRMILCTAFGTGRTHDFKVW</sequence>
<proteinExistence type="predicted"/>
<comment type="cofactor">
    <cofactor evidence="1">
        <name>a divalent metal cation</name>
        <dbReference type="ChEBI" id="CHEBI:60240"/>
    </cofactor>
</comment>
<evidence type="ECO:0000259" key="4">
    <source>
        <dbReference type="Pfam" id="PF13613"/>
    </source>
</evidence>
<dbReference type="Proteomes" id="UP000257002">
    <property type="component" value="Unassembled WGS sequence"/>
</dbReference>
<reference evidence="5 6" key="1">
    <citation type="submission" date="2017-10" db="EMBL/GenBank/DDBJ databases">
        <title>A large-scale comparative metagenomic study reveals the eutrophication-driven functional interactions in six Microcystis-epibionts communities.</title>
        <authorList>
            <person name="Li Q."/>
            <person name="Lin F."/>
        </authorList>
    </citation>
    <scope>NUCLEOTIDE SEQUENCE [LARGE SCALE GENOMIC DNA]</scope>
    <source>
        <strain evidence="5">TW10</strain>
    </source>
</reference>
<evidence type="ECO:0000259" key="3">
    <source>
        <dbReference type="Pfam" id="PF13359"/>
    </source>
</evidence>
<dbReference type="Pfam" id="PF13359">
    <property type="entry name" value="DDE_Tnp_4"/>
    <property type="match status" value="1"/>
</dbReference>